<reference evidence="2 3" key="2">
    <citation type="submission" date="2024-05" db="EMBL/GenBank/DDBJ databases">
        <authorList>
            <person name="Chen Y."/>
            <person name="Shah S."/>
            <person name="Dougan E. K."/>
            <person name="Thang M."/>
            <person name="Chan C."/>
        </authorList>
    </citation>
    <scope>NUCLEOTIDE SEQUENCE [LARGE SCALE GENOMIC DNA]</scope>
</reference>
<reference evidence="1" key="1">
    <citation type="submission" date="2022-10" db="EMBL/GenBank/DDBJ databases">
        <authorList>
            <person name="Chen Y."/>
            <person name="Dougan E. K."/>
            <person name="Chan C."/>
            <person name="Rhodes N."/>
            <person name="Thang M."/>
        </authorList>
    </citation>
    <scope>NUCLEOTIDE SEQUENCE</scope>
</reference>
<feature type="non-terminal residue" evidence="1">
    <location>
        <position position="588"/>
    </location>
</feature>
<dbReference type="EMBL" id="CAMXCT020002742">
    <property type="protein sequence ID" value="CAL1153511.1"/>
    <property type="molecule type" value="Genomic_DNA"/>
</dbReference>
<proteinExistence type="predicted"/>
<dbReference type="InterPro" id="IPR012332">
    <property type="entry name" value="Autotransporter_pectin_lyase_C"/>
</dbReference>
<evidence type="ECO:0000313" key="1">
    <source>
        <dbReference type="EMBL" id="CAI4000136.1"/>
    </source>
</evidence>
<dbReference type="EMBL" id="CAMXCT030002742">
    <property type="protein sequence ID" value="CAL4787448.1"/>
    <property type="molecule type" value="Genomic_DNA"/>
</dbReference>
<evidence type="ECO:0000313" key="2">
    <source>
        <dbReference type="EMBL" id="CAL4787448.1"/>
    </source>
</evidence>
<keyword evidence="3" id="KW-1185">Reference proteome</keyword>
<gene>
    <name evidence="1" type="ORF">C1SCF055_LOCUS26279</name>
</gene>
<accession>A0A9P1D1D9</accession>
<evidence type="ECO:0000313" key="3">
    <source>
        <dbReference type="Proteomes" id="UP001152797"/>
    </source>
</evidence>
<sequence>MAIGSRSGTGHEMVSAAGCLSLGEVVAYRPELPPQLTVEAPPCRQVEVQELCRLAGWAMMGEVKLEAQECLHVTDIAPRGRFRGRSGARRGKGASSAKCALQGPEEGFAVLYGVSNDDAVSLRGQGPWQISGGIHFHRLRFEVTALEVENARLAFFNASARKDGGAISAGRGGLKLQNSSVQVVSSNATRGGAIAVSFRGVLRCEGSTIVTERSYARMDGGSIFAKNVRLENSSVEISYAWARNGGGILADMLVARSSSLSISNGFAYGHGGATYSHKRLVLIDSRFHGQSLDASQTLASKGGGIYAFHLELRNSSVEIDDAASGFDGSCIHAVRSMTVRGSAVHLSGCRAKSQAALHVGGDLQMVNRMTEGVNTLDLVFLNSSSMKMTQIRSQVPPVALEVSIFKMTGSALSLLGTGGHQGFSAIELSPNAGENRSFDMSQDSSLVITDFFSGILSDGGLVRLRNAQLQRLRYAVEMPRAEGLDVADSVLEDVSELAFSCGTCQHLALRRIVARRVGALLRAAELKKWSLQDVQARCSQRSQVACVQLASALVFLDPEPWRLENISLEAENVSSDVAPVLLDVEGPK</sequence>
<comment type="caution">
    <text evidence="1">The sequence shown here is derived from an EMBL/GenBank/DDBJ whole genome shotgun (WGS) entry which is preliminary data.</text>
</comment>
<organism evidence="1">
    <name type="scientific">Cladocopium goreaui</name>
    <dbReference type="NCBI Taxonomy" id="2562237"/>
    <lineage>
        <taxon>Eukaryota</taxon>
        <taxon>Sar</taxon>
        <taxon>Alveolata</taxon>
        <taxon>Dinophyceae</taxon>
        <taxon>Suessiales</taxon>
        <taxon>Symbiodiniaceae</taxon>
        <taxon>Cladocopium</taxon>
    </lineage>
</organism>
<dbReference type="Proteomes" id="UP001152797">
    <property type="component" value="Unassembled WGS sequence"/>
</dbReference>
<dbReference type="AlphaFoldDB" id="A0A9P1D1D9"/>
<dbReference type="EMBL" id="CAMXCT010002742">
    <property type="protein sequence ID" value="CAI4000136.1"/>
    <property type="molecule type" value="Genomic_DNA"/>
</dbReference>
<protein>
    <submittedName>
        <fullName evidence="1">Uncharacterized protein</fullName>
    </submittedName>
</protein>
<dbReference type="Gene3D" id="2.160.20.20">
    <property type="match status" value="1"/>
</dbReference>
<name>A0A9P1D1D9_9DINO</name>